<organism evidence="2 3">
    <name type="scientific">Prorocentrum cordatum</name>
    <dbReference type="NCBI Taxonomy" id="2364126"/>
    <lineage>
        <taxon>Eukaryota</taxon>
        <taxon>Sar</taxon>
        <taxon>Alveolata</taxon>
        <taxon>Dinophyceae</taxon>
        <taxon>Prorocentrales</taxon>
        <taxon>Prorocentraceae</taxon>
        <taxon>Prorocentrum</taxon>
    </lineage>
</organism>
<dbReference type="EMBL" id="CAUYUJ010019370">
    <property type="protein sequence ID" value="CAK0890573.1"/>
    <property type="molecule type" value="Genomic_DNA"/>
</dbReference>
<name>A0ABN9WZ71_9DINO</name>
<evidence type="ECO:0000313" key="3">
    <source>
        <dbReference type="Proteomes" id="UP001189429"/>
    </source>
</evidence>
<protein>
    <submittedName>
        <fullName evidence="2">Uncharacterized protein</fullName>
    </submittedName>
</protein>
<accession>A0ABN9WZ71</accession>
<evidence type="ECO:0000256" key="1">
    <source>
        <dbReference type="SAM" id="MobiDB-lite"/>
    </source>
</evidence>
<feature type="compositionally biased region" description="Gly residues" evidence="1">
    <location>
        <begin position="104"/>
        <end position="113"/>
    </location>
</feature>
<feature type="compositionally biased region" description="Basic and acidic residues" evidence="1">
    <location>
        <begin position="1"/>
        <end position="10"/>
    </location>
</feature>
<keyword evidence="3" id="KW-1185">Reference proteome</keyword>
<sequence>MEQRIARLEGADGPAQDAGPLQSGSRPAASADGGPAVQATDAEALAGCPTAAGEKELAKGREAPADRAAAAASEEDRSAPAEAESLEATAEPHGEEEAEEEAGLGLGAGLRGGEGGPVGQNALFQRLVRAALWPAPRRCSGGDPDRHALRQHLVQGALRGAEHAMDHLGGAATLGPGPALHAAEEPAAAAGCCAEEAAAGCCAERERRLARLEAVADGPARRAPRPAERPAGVGTLAAEGDLLDGAVLCVRGAAEP</sequence>
<reference evidence="2" key="1">
    <citation type="submission" date="2023-10" db="EMBL/GenBank/DDBJ databases">
        <authorList>
            <person name="Chen Y."/>
            <person name="Shah S."/>
            <person name="Dougan E. K."/>
            <person name="Thang M."/>
            <person name="Chan C."/>
        </authorList>
    </citation>
    <scope>NUCLEOTIDE SEQUENCE [LARGE SCALE GENOMIC DNA]</scope>
</reference>
<proteinExistence type="predicted"/>
<evidence type="ECO:0000313" key="2">
    <source>
        <dbReference type="EMBL" id="CAK0890573.1"/>
    </source>
</evidence>
<feature type="compositionally biased region" description="Low complexity" evidence="1">
    <location>
        <begin position="80"/>
        <end position="89"/>
    </location>
</feature>
<feature type="compositionally biased region" description="Basic and acidic residues" evidence="1">
    <location>
        <begin position="53"/>
        <end position="65"/>
    </location>
</feature>
<gene>
    <name evidence="2" type="ORF">PCOR1329_LOCUS70770</name>
</gene>
<dbReference type="Proteomes" id="UP001189429">
    <property type="component" value="Unassembled WGS sequence"/>
</dbReference>
<feature type="region of interest" description="Disordered" evidence="1">
    <location>
        <begin position="1"/>
        <end position="113"/>
    </location>
</feature>
<comment type="caution">
    <text evidence="2">The sequence shown here is derived from an EMBL/GenBank/DDBJ whole genome shotgun (WGS) entry which is preliminary data.</text>
</comment>